<accession>A0A2I5TLU8</accession>
<dbReference type="AlphaFoldDB" id="A0A2I5TLU8"/>
<evidence type="ECO:0000313" key="1">
    <source>
        <dbReference type="EMBL" id="AUH01216.1"/>
    </source>
</evidence>
<dbReference type="Proteomes" id="UP000233778">
    <property type="component" value="Chromosome"/>
</dbReference>
<protein>
    <recommendedName>
        <fullName evidence="5">Beta-ketoacyl-[acyl-carrier-protein] synthase III N-terminal domain-containing protein</fullName>
    </recommendedName>
</protein>
<dbReference type="EMBL" id="CP025084">
    <property type="protein sequence ID" value="AUH05537.1"/>
    <property type="molecule type" value="Genomic_DNA"/>
</dbReference>
<gene>
    <name evidence="1" type="ORF">CWC46_16175</name>
    <name evidence="2" type="ORF">Ser39006_016175</name>
</gene>
<evidence type="ECO:0000313" key="3">
    <source>
        <dbReference type="Proteomes" id="UP000017700"/>
    </source>
</evidence>
<dbReference type="RefSeq" id="WP_021015514.1">
    <property type="nucleotide sequence ID" value="NZ_CP025084.1"/>
</dbReference>
<reference evidence="2" key="4">
    <citation type="submission" date="2017-11" db="EMBL/GenBank/DDBJ databases">
        <title>Complete genome sequence of Serratia sp. ATCC 39006.</title>
        <authorList>
            <person name="Hampton H.G."/>
            <person name="Jackson S.A."/>
            <person name="Jauregui R."/>
            <person name="Poulter G.T.M."/>
            <person name="Salmond G.P.C."/>
            <person name="Fineran P.C."/>
        </authorList>
    </citation>
    <scope>NUCLEOTIDE SEQUENCE</scope>
    <source>
        <strain evidence="2">ATCC 39006</strain>
    </source>
</reference>
<evidence type="ECO:0000313" key="2">
    <source>
        <dbReference type="EMBL" id="AUH05537.1"/>
    </source>
</evidence>
<evidence type="ECO:0008006" key="5">
    <source>
        <dbReference type="Google" id="ProtNLM"/>
    </source>
</evidence>
<evidence type="ECO:0000313" key="4">
    <source>
        <dbReference type="Proteomes" id="UP000233778"/>
    </source>
</evidence>
<sequence length="286" mass="31980">MNICLSPQHIIWDTFGQLETFNPAWVDNIPHWESYIAAFFKANGLTWDATQSNVTSCIHAPDKASFISMFNQLLPTLRQRIDTEDIDVVLMAHWTPDLHLGTSVVNHVIYSLNLSEQSFGLAISDRGLSASLFAFDCLNRYVCNNHRRALLLIADQKHLLYRSTLMAQLQPANSACILAINREQQGWCYQGYQRRVEISADQLASCCDEMLAHFSLSPSDCRIVASSAVLSHLPSTAYRIASDDSLLCSAPFAALQRGDPTQDYLLLTWENAVLTAIGLRGQRVMA</sequence>
<dbReference type="KEGG" id="sera:Ser39006_016175"/>
<name>A0A2I5TLU8_SERS3</name>
<reference evidence="2" key="2">
    <citation type="submission" date="2013-09" db="EMBL/GenBank/DDBJ databases">
        <authorList>
            <person name="Wang G."/>
            <person name="Yang Y."/>
            <person name="Su Y."/>
        </authorList>
    </citation>
    <scope>NUCLEOTIDE SEQUENCE</scope>
    <source>
        <strain evidence="2">ATCC 39006</strain>
    </source>
</reference>
<organism evidence="2 3">
    <name type="scientific">Serratia sp. (strain ATCC 39006)</name>
    <name type="common">Prodigiosinella confusarubida</name>
    <dbReference type="NCBI Taxonomy" id="104623"/>
    <lineage>
        <taxon>Bacteria</taxon>
        <taxon>Pseudomonadati</taxon>
        <taxon>Pseudomonadota</taxon>
        <taxon>Gammaproteobacteria</taxon>
        <taxon>Enterobacterales</taxon>
        <taxon>Pectobacteriaceae</taxon>
        <taxon>Prodigiosinella</taxon>
    </lineage>
</organism>
<dbReference type="OrthoDB" id="7004682at2"/>
<proteinExistence type="predicted"/>
<reference evidence="1 4" key="3">
    <citation type="submission" date="2017-11" db="EMBL/GenBank/DDBJ databases">
        <title>Complete genome sequence of Serratia sp. ATCC 39006 LacA.</title>
        <authorList>
            <person name="Hampton H.G."/>
            <person name="Jackson S.A."/>
            <person name="Jauregui R."/>
            <person name="Poulter G.T.M."/>
            <person name="Salmond G.P.C."/>
            <person name="Fineran P.C."/>
        </authorList>
    </citation>
    <scope>NUCLEOTIDE SEQUENCE [LARGE SCALE GENOMIC DNA]</scope>
    <source>
        <strain evidence="1 4">ATCC 39006</strain>
    </source>
</reference>
<dbReference type="KEGG" id="serq:CWC46_16175"/>
<dbReference type="STRING" id="104623.Ser39006_02248"/>
<dbReference type="EMBL" id="CP025085">
    <property type="protein sequence ID" value="AUH01216.1"/>
    <property type="molecule type" value="Genomic_DNA"/>
</dbReference>
<dbReference type="Proteomes" id="UP000017700">
    <property type="component" value="Chromosome"/>
</dbReference>
<reference evidence="2 3" key="1">
    <citation type="journal article" date="2013" name="Genome Announc.">
        <title>Draft genome sequence of Serratia sp. strain ATCC 39006, a model bacterium for analysis of the biosynthesis and regulation of prodigiosin, a carbapenem, and gas vesicles.</title>
        <authorList>
            <person name="Fineran P.C."/>
            <person name="Iglesias Cans M.C."/>
            <person name="Ramsay J.P."/>
            <person name="Wilf N.M."/>
            <person name="Cossyleon D."/>
            <person name="McNeil M.B."/>
            <person name="Williamson N.R."/>
            <person name="Monson R.E."/>
            <person name="Becher S.A."/>
            <person name="Stanton J.A."/>
            <person name="Brugger K."/>
            <person name="Brown S.D."/>
            <person name="Salmond G.P."/>
        </authorList>
    </citation>
    <scope>NUCLEOTIDE SEQUENCE [LARGE SCALE GENOMIC DNA]</scope>
    <source>
        <strain evidence="2">ATCC 39006</strain>
        <strain evidence="3">ATCC 39006 / SC 11482</strain>
    </source>
</reference>
<keyword evidence="3" id="KW-1185">Reference proteome</keyword>